<dbReference type="AlphaFoldDB" id="A0A6J4SUS4"/>
<feature type="non-terminal residue" evidence="1">
    <location>
        <position position="1"/>
    </location>
</feature>
<evidence type="ECO:0000313" key="1">
    <source>
        <dbReference type="EMBL" id="CAA9505826.1"/>
    </source>
</evidence>
<reference evidence="1" key="1">
    <citation type="submission" date="2020-02" db="EMBL/GenBank/DDBJ databases">
        <authorList>
            <person name="Meier V. D."/>
        </authorList>
    </citation>
    <scope>NUCLEOTIDE SEQUENCE</scope>
    <source>
        <strain evidence="1">AVDCRST_MAG96</strain>
    </source>
</reference>
<name>A0A6J4SUS4_9BACT</name>
<protein>
    <submittedName>
        <fullName evidence="1">Uncharacterized protein</fullName>
    </submittedName>
</protein>
<accession>A0A6J4SUS4</accession>
<sequence>EFVPNLFSIVLVKQEQRDFSNRTTSKAWAIKRKHNSQRWL</sequence>
<organism evidence="1">
    <name type="scientific">uncultured Segetibacter sp</name>
    <dbReference type="NCBI Taxonomy" id="481133"/>
    <lineage>
        <taxon>Bacteria</taxon>
        <taxon>Pseudomonadati</taxon>
        <taxon>Bacteroidota</taxon>
        <taxon>Chitinophagia</taxon>
        <taxon>Chitinophagales</taxon>
        <taxon>Chitinophagaceae</taxon>
        <taxon>Segetibacter</taxon>
        <taxon>environmental samples</taxon>
    </lineage>
</organism>
<gene>
    <name evidence="1" type="ORF">AVDCRST_MAG96-2211</name>
</gene>
<dbReference type="EMBL" id="CADCVN010000853">
    <property type="protein sequence ID" value="CAA9505826.1"/>
    <property type="molecule type" value="Genomic_DNA"/>
</dbReference>
<proteinExistence type="predicted"/>
<feature type="non-terminal residue" evidence="1">
    <location>
        <position position="40"/>
    </location>
</feature>